<feature type="non-terminal residue" evidence="4">
    <location>
        <position position="410"/>
    </location>
</feature>
<keyword evidence="5" id="KW-1185">Reference proteome</keyword>
<dbReference type="AlphaFoldDB" id="A0A836JLG5"/>
<dbReference type="InterPro" id="IPR002213">
    <property type="entry name" value="UDP_glucos_trans"/>
</dbReference>
<evidence type="ECO:0000256" key="1">
    <source>
        <dbReference type="ARBA" id="ARBA00009995"/>
    </source>
</evidence>
<feature type="non-terminal residue" evidence="4">
    <location>
        <position position="1"/>
    </location>
</feature>
<reference evidence="4" key="1">
    <citation type="submission" date="2020-02" db="EMBL/GenBank/DDBJ databases">
        <title>Relaxed selection underlies rapid genomic changes in the transitions from sociality to social parasitism in ants.</title>
        <authorList>
            <person name="Bi X."/>
        </authorList>
    </citation>
    <scope>NUCLEOTIDE SEQUENCE</scope>
    <source>
        <strain evidence="4">BGI-DK2013a</strain>
        <tissue evidence="4">Whole body</tissue>
    </source>
</reference>
<comment type="similarity">
    <text evidence="1">Belongs to the UDP-glycosyltransferase family.</text>
</comment>
<dbReference type="PANTHER" id="PTHR48043:SF159">
    <property type="entry name" value="EG:EG0003.4 PROTEIN-RELATED"/>
    <property type="match status" value="1"/>
</dbReference>
<protein>
    <submittedName>
        <fullName evidence="4">UDB10 glucuronosyltransferase</fullName>
    </submittedName>
</protein>
<dbReference type="Gene3D" id="3.40.50.2000">
    <property type="entry name" value="Glycogen Phosphorylase B"/>
    <property type="match status" value="1"/>
</dbReference>
<evidence type="ECO:0000313" key="4">
    <source>
        <dbReference type="EMBL" id="KAG5316452.1"/>
    </source>
</evidence>
<dbReference type="Proteomes" id="UP000667349">
    <property type="component" value="Unassembled WGS sequence"/>
</dbReference>
<keyword evidence="2" id="KW-0328">Glycosyltransferase</keyword>
<evidence type="ECO:0000256" key="2">
    <source>
        <dbReference type="ARBA" id="ARBA00022676"/>
    </source>
</evidence>
<evidence type="ECO:0000313" key="5">
    <source>
        <dbReference type="Proteomes" id="UP000667349"/>
    </source>
</evidence>
<dbReference type="GO" id="GO:0008194">
    <property type="term" value="F:UDP-glycosyltransferase activity"/>
    <property type="evidence" value="ECO:0007669"/>
    <property type="project" value="InterPro"/>
</dbReference>
<keyword evidence="3 4" id="KW-0808">Transferase</keyword>
<sequence length="410" mass="47054">MSLNCFILLFYFVCCNLISLVITSKPLSILFIEPLPSPSHHVWTTNLIKELLRKGHHVHVISTHETKIKDKLDVFDGFMKIMEKSEKNYDPVEWERYSIPYMIYSAYQWGIHACDTVIETKEAKKLLEKIKIVEFDVILQDTTLNECLYGLWEIAKGKPPIVGYLPFGSASWLKDLIGGPSYPTARSYAYLSIAKPIDLWQRTWSTVYFTVDNFIRHYYYMPIMQGLAEKYVGHTIRPLHEIGKNINILLLNSHPAFDYGIPLPPNTLEIAGLNAQIIKPIDGEIVVTYSEDMRAFLDGAKNRVIIISLGTNVKWKFIGLDKVMAVLLALSKLKQRVIWKLDIEVPFEIPDNLMIVKWMPQNEVLSHKNVRAIWTHGGLLSAQEAIWKGVPMIVMPFCIDQKFNAQKSNS</sequence>
<gene>
    <name evidence="4" type="primary">Ugt2b10</name>
    <name evidence="4" type="ORF">G6Z75_0000782</name>
</gene>
<proteinExistence type="inferred from homology"/>
<organism evidence="4 5">
    <name type="scientific">Acromyrmex insinuator</name>
    <dbReference type="NCBI Taxonomy" id="230686"/>
    <lineage>
        <taxon>Eukaryota</taxon>
        <taxon>Metazoa</taxon>
        <taxon>Ecdysozoa</taxon>
        <taxon>Arthropoda</taxon>
        <taxon>Hexapoda</taxon>
        <taxon>Insecta</taxon>
        <taxon>Pterygota</taxon>
        <taxon>Neoptera</taxon>
        <taxon>Endopterygota</taxon>
        <taxon>Hymenoptera</taxon>
        <taxon>Apocrita</taxon>
        <taxon>Aculeata</taxon>
        <taxon>Formicoidea</taxon>
        <taxon>Formicidae</taxon>
        <taxon>Myrmicinae</taxon>
        <taxon>Acromyrmex</taxon>
    </lineage>
</organism>
<comment type="caution">
    <text evidence="4">The sequence shown here is derived from an EMBL/GenBank/DDBJ whole genome shotgun (WGS) entry which is preliminary data.</text>
</comment>
<name>A0A836JLG5_9HYME</name>
<dbReference type="EMBL" id="JAANHZ010000059">
    <property type="protein sequence ID" value="KAG5316452.1"/>
    <property type="molecule type" value="Genomic_DNA"/>
</dbReference>
<dbReference type="Pfam" id="PF00201">
    <property type="entry name" value="UDPGT"/>
    <property type="match status" value="1"/>
</dbReference>
<accession>A0A836JLG5</accession>
<evidence type="ECO:0000256" key="3">
    <source>
        <dbReference type="ARBA" id="ARBA00022679"/>
    </source>
</evidence>
<dbReference type="PANTHER" id="PTHR48043">
    <property type="entry name" value="EG:EG0003.4 PROTEIN-RELATED"/>
    <property type="match status" value="1"/>
</dbReference>
<dbReference type="CDD" id="cd03784">
    <property type="entry name" value="GT1_Gtf-like"/>
    <property type="match status" value="1"/>
</dbReference>
<dbReference type="InterPro" id="IPR050271">
    <property type="entry name" value="UDP-glycosyltransferase"/>
</dbReference>
<dbReference type="FunFam" id="3.40.50.2000:FF:000050">
    <property type="entry name" value="UDP-glucuronosyltransferase"/>
    <property type="match status" value="1"/>
</dbReference>
<dbReference type="SUPFAM" id="SSF53756">
    <property type="entry name" value="UDP-Glycosyltransferase/glycogen phosphorylase"/>
    <property type="match status" value="1"/>
</dbReference>